<gene>
    <name evidence="4" type="primary">TLDC2</name>
</gene>
<name>A0A341B7Y6_NEOAA</name>
<dbReference type="Proteomes" id="UP000252040">
    <property type="component" value="Unplaced"/>
</dbReference>
<dbReference type="PROSITE" id="PS51886">
    <property type="entry name" value="TLDC"/>
    <property type="match status" value="1"/>
</dbReference>
<dbReference type="GeneID" id="112398528"/>
<dbReference type="Pfam" id="PF07534">
    <property type="entry name" value="TLD"/>
    <property type="match status" value="1"/>
</dbReference>
<proteinExistence type="predicted"/>
<reference evidence="4" key="1">
    <citation type="submission" date="2025-08" db="UniProtKB">
        <authorList>
            <consortium name="RefSeq"/>
        </authorList>
    </citation>
    <scope>IDENTIFICATION</scope>
    <source>
        <tissue evidence="4">Meat</tissue>
    </source>
</reference>
<dbReference type="GO" id="GO:0005634">
    <property type="term" value="C:nucleus"/>
    <property type="evidence" value="ECO:0007669"/>
    <property type="project" value="TreeGrafter"/>
</dbReference>
<feature type="domain" description="TLDc" evidence="2">
    <location>
        <begin position="95"/>
        <end position="259"/>
    </location>
</feature>
<organism evidence="3 4">
    <name type="scientific">Neophocaena asiaeorientalis asiaeorientalis</name>
    <name type="common">Yangtze finless porpoise</name>
    <name type="synonym">Neophocaena phocaenoides subsp. asiaeorientalis</name>
    <dbReference type="NCBI Taxonomy" id="1706337"/>
    <lineage>
        <taxon>Eukaryota</taxon>
        <taxon>Metazoa</taxon>
        <taxon>Chordata</taxon>
        <taxon>Craniata</taxon>
        <taxon>Vertebrata</taxon>
        <taxon>Euteleostomi</taxon>
        <taxon>Mammalia</taxon>
        <taxon>Eutheria</taxon>
        <taxon>Laurasiatheria</taxon>
        <taxon>Artiodactyla</taxon>
        <taxon>Whippomorpha</taxon>
        <taxon>Cetacea</taxon>
        <taxon>Odontoceti</taxon>
        <taxon>Phocoenidae</taxon>
        <taxon>Neophocaena</taxon>
    </lineage>
</organism>
<dbReference type="CTD" id="140711"/>
<dbReference type="RefSeq" id="XP_024598915.1">
    <property type="nucleotide sequence ID" value="XM_024743147.1"/>
</dbReference>
<dbReference type="PANTHER" id="PTHR23354:SF65">
    <property type="entry name" value="TLD DOMAIN-CONTAINING PROTEIN 2"/>
    <property type="match status" value="1"/>
</dbReference>
<dbReference type="SMART" id="SM00584">
    <property type="entry name" value="TLDc"/>
    <property type="match status" value="1"/>
</dbReference>
<keyword evidence="3" id="KW-1185">Reference proteome</keyword>
<dbReference type="InterPro" id="IPR006571">
    <property type="entry name" value="TLDc_dom"/>
</dbReference>
<accession>A0A341B7Y6</accession>
<sequence>MGVEPAGCAPGFSLSSLGLTKRCCLPQHGWGLAYCPQLGSDRRMKGLRWRYTRLPSQVEDALSGEEGEEKEEETAPAPARAPEDPVEPQLAEASQVLGASEMRQISLHLPPRVAGHSWSLAFCTSRDGFSLRSLYRQMEGHSGPVLLVLRDQDGQMFGAFSSSAIRLSKGFYGTGETFLFSFSPQLKNPPLLTMSFAVTLVQATITTCLCSCYSLLMLPPSVITVPGVSLLKGLQVDRKQLFLPERRLGFTDDGLWQWPLWAVVGWRLVSRGEPPLCNLQQRGAGPAGAVLHQGARGLGPELMPRWAASWGNRGLDLPPDADEASVTLGSPFCPKHRWRSVPVWTVALSQPPVARGPRQAWAQPMFSWRGDFEGVKALIPHPSSTKSLRKMIFLESIQLIHVYCRKTRRYKRIKVA</sequence>
<evidence type="ECO:0000259" key="2">
    <source>
        <dbReference type="PROSITE" id="PS51886"/>
    </source>
</evidence>
<dbReference type="AlphaFoldDB" id="A0A341B7Y6"/>
<evidence type="ECO:0000313" key="4">
    <source>
        <dbReference type="RefSeq" id="XP_024598915.1"/>
    </source>
</evidence>
<feature type="compositionally biased region" description="Acidic residues" evidence="1">
    <location>
        <begin position="62"/>
        <end position="74"/>
    </location>
</feature>
<dbReference type="PANTHER" id="PTHR23354">
    <property type="entry name" value="NUCLEOLAR PROTEIN 7/ESTROGEN RECEPTOR COACTIVATOR-RELATED"/>
    <property type="match status" value="1"/>
</dbReference>
<dbReference type="GO" id="GO:0006979">
    <property type="term" value="P:response to oxidative stress"/>
    <property type="evidence" value="ECO:0007669"/>
    <property type="project" value="TreeGrafter"/>
</dbReference>
<protein>
    <submittedName>
        <fullName evidence="4">TLD domain-containing protein 2 isoform X2</fullName>
    </submittedName>
</protein>
<feature type="region of interest" description="Disordered" evidence="1">
    <location>
        <begin position="59"/>
        <end position="88"/>
    </location>
</feature>
<evidence type="ECO:0000256" key="1">
    <source>
        <dbReference type="SAM" id="MobiDB-lite"/>
    </source>
</evidence>
<evidence type="ECO:0000313" key="3">
    <source>
        <dbReference type="Proteomes" id="UP000252040"/>
    </source>
</evidence>